<keyword evidence="9" id="KW-1185">Reference proteome</keyword>
<dbReference type="PANTHER" id="PTHR24211">
    <property type="entry name" value="LIM DOMAIN-CONTAINING PROTEIN"/>
    <property type="match status" value="1"/>
</dbReference>
<evidence type="ECO:0000313" key="9">
    <source>
        <dbReference type="Proteomes" id="UP000001357"/>
    </source>
</evidence>
<dbReference type="CDD" id="cd09341">
    <property type="entry name" value="LIM2_Testin_like"/>
    <property type="match status" value="1"/>
</dbReference>
<dbReference type="CDD" id="cd08368">
    <property type="entry name" value="LIM"/>
    <property type="match status" value="1"/>
</dbReference>
<feature type="region of interest" description="Disordered" evidence="5">
    <location>
        <begin position="32"/>
        <end position="55"/>
    </location>
</feature>
<evidence type="ECO:0000259" key="7">
    <source>
        <dbReference type="PROSITE" id="PS51303"/>
    </source>
</evidence>
<dbReference type="PANTHER" id="PTHR24211:SF22">
    <property type="entry name" value="TESTIN"/>
    <property type="match status" value="1"/>
</dbReference>
<accession>A9UQI8</accession>
<dbReference type="FunCoup" id="A9UQI8">
    <property type="interactions" value="408"/>
</dbReference>
<dbReference type="PROSITE" id="PS51303">
    <property type="entry name" value="PET"/>
    <property type="match status" value="1"/>
</dbReference>
<keyword evidence="3 4" id="KW-0862">Zinc</keyword>
<keyword evidence="2" id="KW-0677">Repeat</keyword>
<sequence>MAESVGFHASGFPIYSDMARHLDKDLARQLSIDEDDPDVGSTPMPPAPALPDEYKGIEGLEMPSSMSYSKEGVYDYLPAQGGRAGGTTETADSDEDGANALAMPSSMKYSEEGIYDQVPMRGEQGYAEQGSQYTPAAAQAAFTDVVVHDSDMRKAFIQGRTLDDPDRGQKCSRCATCPGFDPHYWRKVCKWCRCARAEHLHIDNTRAVDLTKMVATGSAHGSDKLKQKYAWVPMGLEISLIEAYFRALPTECVPALGTPGEIWRRRQLLVQNPAYDTDWHQCDQLTDKEMTQFRKFDKIRLKEAFDVGDVMPCPDLTRPPDCSECFLKEDGTHWPYCSKYLPADALGESSSTDPDVGHRDSVGSAVAALGLPEMADIKNMRKKRKEKVKQVATPPPMELLKRKAIASGLSCRQCLVGLNVGEPVVKIDRFEDDERSYFHPACLLCSQCGELAVDLRCFVDFGWEERGKQGAEKRLFCGRCWSDNRRPRCAACDETIHQGQHVNELGRAWHFRHFSCYICDANLVVQETYVPREQKPLCITCYEQHIADKCSHCKRAINPSRDSGGRISVGDKHWHPACFQCTRCGCQLQGKPCAPKGDSIFCKKCYKKILRK</sequence>
<feature type="domain" description="PET" evidence="7">
    <location>
        <begin position="210"/>
        <end position="318"/>
    </location>
</feature>
<dbReference type="Pfam" id="PF06297">
    <property type="entry name" value="PET"/>
    <property type="match status" value="1"/>
</dbReference>
<evidence type="ECO:0000256" key="1">
    <source>
        <dbReference type="ARBA" id="ARBA00022723"/>
    </source>
</evidence>
<dbReference type="Gene3D" id="2.10.110.10">
    <property type="entry name" value="Cysteine Rich Protein"/>
    <property type="match status" value="3"/>
</dbReference>
<name>A9UQI8_MONBE</name>
<evidence type="ECO:0000256" key="2">
    <source>
        <dbReference type="ARBA" id="ARBA00022737"/>
    </source>
</evidence>
<organism evidence="8 9">
    <name type="scientific">Monosiga brevicollis</name>
    <name type="common">Choanoflagellate</name>
    <dbReference type="NCBI Taxonomy" id="81824"/>
    <lineage>
        <taxon>Eukaryota</taxon>
        <taxon>Choanoflagellata</taxon>
        <taxon>Craspedida</taxon>
        <taxon>Salpingoecidae</taxon>
        <taxon>Monosiga</taxon>
    </lineage>
</organism>
<dbReference type="GO" id="GO:0008270">
    <property type="term" value="F:zinc ion binding"/>
    <property type="evidence" value="ECO:0007669"/>
    <property type="project" value="InterPro"/>
</dbReference>
<dbReference type="STRING" id="81824.A9UQI8"/>
<evidence type="ECO:0000256" key="3">
    <source>
        <dbReference type="ARBA" id="ARBA00022833"/>
    </source>
</evidence>
<dbReference type="InParanoid" id="A9UQI8"/>
<dbReference type="GeneID" id="5887336"/>
<dbReference type="InterPro" id="IPR001781">
    <property type="entry name" value="Znf_LIM"/>
</dbReference>
<dbReference type="EMBL" id="CH991543">
    <property type="protein sequence ID" value="EDQ93053.1"/>
    <property type="molecule type" value="Genomic_DNA"/>
</dbReference>
<proteinExistence type="predicted"/>
<dbReference type="CDD" id="cd09027">
    <property type="entry name" value="PET"/>
    <property type="match status" value="1"/>
</dbReference>
<dbReference type="PROSITE" id="PS50023">
    <property type="entry name" value="LIM_DOMAIN_2"/>
    <property type="match status" value="2"/>
</dbReference>
<gene>
    <name evidence="8" type="ORF">MONBRDRAFT_22420</name>
</gene>
<feature type="domain" description="LIM zinc-binding" evidence="6">
    <location>
        <begin position="487"/>
        <end position="547"/>
    </location>
</feature>
<feature type="domain" description="LIM zinc-binding" evidence="6">
    <location>
        <begin position="548"/>
        <end position="612"/>
    </location>
</feature>
<dbReference type="Proteomes" id="UP000001357">
    <property type="component" value="Unassembled WGS sequence"/>
</dbReference>
<keyword evidence="1 4" id="KW-0479">Metal-binding</keyword>
<dbReference type="eggNOG" id="KOG1704">
    <property type="taxonomic scope" value="Eukaryota"/>
</dbReference>
<evidence type="ECO:0000313" key="8">
    <source>
        <dbReference type="EMBL" id="EDQ93053.1"/>
    </source>
</evidence>
<dbReference type="SMART" id="SM00132">
    <property type="entry name" value="LIM"/>
    <property type="match status" value="2"/>
</dbReference>
<dbReference type="AlphaFoldDB" id="A9UQI8"/>
<dbReference type="KEGG" id="mbr:MONBRDRAFT_22420"/>
<dbReference type="InterPro" id="IPR010442">
    <property type="entry name" value="PET_domain"/>
</dbReference>
<reference evidence="8 9" key="1">
    <citation type="journal article" date="2008" name="Nature">
        <title>The genome of the choanoflagellate Monosiga brevicollis and the origin of metazoans.</title>
        <authorList>
            <consortium name="JGI Sequencing"/>
            <person name="King N."/>
            <person name="Westbrook M.J."/>
            <person name="Young S.L."/>
            <person name="Kuo A."/>
            <person name="Abedin M."/>
            <person name="Chapman J."/>
            <person name="Fairclough S."/>
            <person name="Hellsten U."/>
            <person name="Isogai Y."/>
            <person name="Letunic I."/>
            <person name="Marr M."/>
            <person name="Pincus D."/>
            <person name="Putnam N."/>
            <person name="Rokas A."/>
            <person name="Wright K.J."/>
            <person name="Zuzow R."/>
            <person name="Dirks W."/>
            <person name="Good M."/>
            <person name="Goodstein D."/>
            <person name="Lemons D."/>
            <person name="Li W."/>
            <person name="Lyons J.B."/>
            <person name="Morris A."/>
            <person name="Nichols S."/>
            <person name="Richter D.J."/>
            <person name="Salamov A."/>
            <person name="Bork P."/>
            <person name="Lim W.A."/>
            <person name="Manning G."/>
            <person name="Miller W.T."/>
            <person name="McGinnis W."/>
            <person name="Shapiro H."/>
            <person name="Tjian R."/>
            <person name="Grigoriev I.V."/>
            <person name="Rokhsar D."/>
        </authorList>
    </citation>
    <scope>NUCLEOTIDE SEQUENCE [LARGE SCALE GENOMIC DNA]</scope>
    <source>
        <strain evidence="9">MX1 / ATCC 50154</strain>
    </source>
</reference>
<dbReference type="InterPro" id="IPR047120">
    <property type="entry name" value="Pk/Esn/Tes"/>
</dbReference>
<dbReference type="SUPFAM" id="SSF57716">
    <property type="entry name" value="Glucocorticoid receptor-like (DNA-binding domain)"/>
    <property type="match status" value="2"/>
</dbReference>
<keyword evidence="4" id="KW-0440">LIM domain</keyword>
<evidence type="ECO:0000259" key="6">
    <source>
        <dbReference type="PROSITE" id="PS50023"/>
    </source>
</evidence>
<evidence type="ECO:0000256" key="5">
    <source>
        <dbReference type="SAM" id="MobiDB-lite"/>
    </source>
</evidence>
<evidence type="ECO:0000256" key="4">
    <source>
        <dbReference type="PROSITE-ProRule" id="PRU00125"/>
    </source>
</evidence>
<dbReference type="RefSeq" id="XP_001742815.1">
    <property type="nucleotide sequence ID" value="XM_001742763.1"/>
</dbReference>
<protein>
    <submittedName>
        <fullName evidence="8">Uncharacterized protein</fullName>
    </submittedName>
</protein>
<dbReference type="Pfam" id="PF00412">
    <property type="entry name" value="LIM"/>
    <property type="match status" value="2"/>
</dbReference>
<dbReference type="PROSITE" id="PS00478">
    <property type="entry name" value="LIM_DOMAIN_1"/>
    <property type="match status" value="1"/>
</dbReference>